<comment type="caution">
    <text evidence="1">The sequence shown here is derived from an EMBL/GenBank/DDBJ whole genome shotgun (WGS) entry which is preliminary data.</text>
</comment>
<reference evidence="1 2" key="1">
    <citation type="journal article" date="2015" name="Int. J. Syst. Evol. Microbiol.">
        <title>Gemmobacter intermedius sp. nov., isolated from a white stork (Ciconia ciconia).</title>
        <authorList>
            <person name="Kampfer P."/>
            <person name="Jerzak L."/>
            <person name="Wilharm G."/>
            <person name="Golke J."/>
            <person name="Busse H.J."/>
            <person name="Glaeser S.P."/>
        </authorList>
    </citation>
    <scope>NUCLEOTIDE SEQUENCE [LARGE SCALE GENOMIC DNA]</scope>
    <source>
        <strain evidence="1 2">119/4</strain>
    </source>
</reference>
<name>A0A3S3WPB6_9RHOB</name>
<dbReference type="OrthoDB" id="7659281at2"/>
<dbReference type="Proteomes" id="UP000287168">
    <property type="component" value="Unassembled WGS sequence"/>
</dbReference>
<gene>
    <name evidence="1" type="ORF">EP867_08435</name>
</gene>
<dbReference type="EMBL" id="SBLC01000009">
    <property type="protein sequence ID" value="RWY41750.1"/>
    <property type="molecule type" value="Genomic_DNA"/>
</dbReference>
<dbReference type="PROSITE" id="PS51257">
    <property type="entry name" value="PROKAR_LIPOPROTEIN"/>
    <property type="match status" value="1"/>
</dbReference>
<sequence length="116" mass="12147">MAQRGAVLVMILGGALALSGCSRIASLNPFGSRTTADLPYAASLSDDRAGNLTVTVKAGGAGIAAVRESARMPVTEYCLRRRGNSAADWVMDPSGGDWAATRDERGDLTFRARCRA</sequence>
<evidence type="ECO:0008006" key="3">
    <source>
        <dbReference type="Google" id="ProtNLM"/>
    </source>
</evidence>
<evidence type="ECO:0000313" key="2">
    <source>
        <dbReference type="Proteomes" id="UP000287168"/>
    </source>
</evidence>
<accession>A0A3S3WPB6</accession>
<protein>
    <recommendedName>
        <fullName evidence="3">Lipoprotein</fullName>
    </recommendedName>
</protein>
<organism evidence="1 2">
    <name type="scientific">Falsigemmobacter intermedius</name>
    <dbReference type="NCBI Taxonomy" id="1553448"/>
    <lineage>
        <taxon>Bacteria</taxon>
        <taxon>Pseudomonadati</taxon>
        <taxon>Pseudomonadota</taxon>
        <taxon>Alphaproteobacteria</taxon>
        <taxon>Rhodobacterales</taxon>
        <taxon>Paracoccaceae</taxon>
        <taxon>Falsigemmobacter</taxon>
    </lineage>
</organism>
<evidence type="ECO:0000313" key="1">
    <source>
        <dbReference type="EMBL" id="RWY41750.1"/>
    </source>
</evidence>
<dbReference type="AlphaFoldDB" id="A0A3S3WPB6"/>
<dbReference type="RefSeq" id="WP_128488114.1">
    <property type="nucleotide sequence ID" value="NZ_JBHLXB010000017.1"/>
</dbReference>
<keyword evidence="2" id="KW-1185">Reference proteome</keyword>
<proteinExistence type="predicted"/>